<feature type="transmembrane region" description="Helical" evidence="1">
    <location>
        <begin position="169"/>
        <end position="191"/>
    </location>
</feature>
<feature type="transmembrane region" description="Helical" evidence="1">
    <location>
        <begin position="307"/>
        <end position="328"/>
    </location>
</feature>
<dbReference type="InterPro" id="IPR029058">
    <property type="entry name" value="AB_hydrolase_fold"/>
</dbReference>
<feature type="transmembrane region" description="Helical" evidence="1">
    <location>
        <begin position="276"/>
        <end position="301"/>
    </location>
</feature>
<evidence type="ECO:0000313" key="3">
    <source>
        <dbReference type="EMBL" id="KNC56511.1"/>
    </source>
</evidence>
<dbReference type="RefSeq" id="XP_013752617.1">
    <property type="nucleotide sequence ID" value="XM_013897163.1"/>
</dbReference>
<dbReference type="SUPFAM" id="SSF53474">
    <property type="entry name" value="alpha/beta-Hydrolases"/>
    <property type="match status" value="1"/>
</dbReference>
<proteinExistence type="predicted"/>
<organism evidence="3 4">
    <name type="scientific">Thecamonas trahens ATCC 50062</name>
    <dbReference type="NCBI Taxonomy" id="461836"/>
    <lineage>
        <taxon>Eukaryota</taxon>
        <taxon>Apusozoa</taxon>
        <taxon>Apusomonadida</taxon>
        <taxon>Apusomonadidae</taxon>
        <taxon>Thecamonas</taxon>
    </lineage>
</organism>
<dbReference type="eggNOG" id="ENOG502S6JW">
    <property type="taxonomic scope" value="Eukaryota"/>
</dbReference>
<dbReference type="Gene3D" id="3.40.50.1820">
    <property type="entry name" value="alpha/beta hydrolase"/>
    <property type="match status" value="1"/>
</dbReference>
<feature type="transmembrane region" description="Helical" evidence="1">
    <location>
        <begin position="62"/>
        <end position="86"/>
    </location>
</feature>
<keyword evidence="1" id="KW-1133">Transmembrane helix</keyword>
<reference evidence="3 4" key="1">
    <citation type="submission" date="2010-05" db="EMBL/GenBank/DDBJ databases">
        <title>The Genome Sequence of Thecamonas trahens ATCC 50062.</title>
        <authorList>
            <consortium name="The Broad Institute Genome Sequencing Platform"/>
            <person name="Russ C."/>
            <person name="Cuomo C."/>
            <person name="Shea T."/>
            <person name="Young S.K."/>
            <person name="Zeng Q."/>
            <person name="Koehrsen M."/>
            <person name="Haas B."/>
            <person name="Borodovsky M."/>
            <person name="Guigo R."/>
            <person name="Alvarado L."/>
            <person name="Berlin A."/>
            <person name="Bochicchio J."/>
            <person name="Borenstein D."/>
            <person name="Chapman S."/>
            <person name="Chen Z."/>
            <person name="Freedman E."/>
            <person name="Gellesch M."/>
            <person name="Goldberg J."/>
            <person name="Griggs A."/>
            <person name="Gujja S."/>
            <person name="Heilman E."/>
            <person name="Heiman D."/>
            <person name="Hepburn T."/>
            <person name="Howarth C."/>
            <person name="Jen D."/>
            <person name="Larson L."/>
            <person name="Mehta T."/>
            <person name="Park D."/>
            <person name="Pearson M."/>
            <person name="Roberts A."/>
            <person name="Saif S."/>
            <person name="Shenoy N."/>
            <person name="Sisk P."/>
            <person name="Stolte C."/>
            <person name="Sykes S."/>
            <person name="Thomson T."/>
            <person name="Walk T."/>
            <person name="White J."/>
            <person name="Yandava C."/>
            <person name="Burger G."/>
            <person name="Gray M.W."/>
            <person name="Holland P.W.H."/>
            <person name="King N."/>
            <person name="Lang F.B.F."/>
            <person name="Roger A.J."/>
            <person name="Ruiz-Trillo I."/>
            <person name="Lander E."/>
            <person name="Nusbaum C."/>
        </authorList>
    </citation>
    <scope>NUCLEOTIDE SEQUENCE [LARGE SCALE GENOMIC DNA]</scope>
    <source>
        <strain evidence="3 4">ATCC 50062</strain>
    </source>
</reference>
<feature type="transmembrane region" description="Helical" evidence="1">
    <location>
        <begin position="136"/>
        <end position="157"/>
    </location>
</feature>
<dbReference type="GeneID" id="25569464"/>
<name>A0A0L0DWN7_THETB</name>
<dbReference type="STRING" id="461836.A0A0L0DWN7"/>
<keyword evidence="1" id="KW-0812">Transmembrane</keyword>
<evidence type="ECO:0000259" key="2">
    <source>
        <dbReference type="Pfam" id="PF01764"/>
    </source>
</evidence>
<feature type="transmembrane region" description="Helical" evidence="1">
    <location>
        <begin position="349"/>
        <end position="371"/>
    </location>
</feature>
<dbReference type="AlphaFoldDB" id="A0A0L0DWN7"/>
<feature type="domain" description="Fungal lipase-type" evidence="2">
    <location>
        <begin position="541"/>
        <end position="641"/>
    </location>
</feature>
<dbReference type="OrthoDB" id="58570at2759"/>
<gene>
    <name evidence="3" type="ORF">AMSG_11532</name>
</gene>
<keyword evidence="4" id="KW-1185">Reference proteome</keyword>
<protein>
    <recommendedName>
        <fullName evidence="2">Fungal lipase-type domain-containing protein</fullName>
    </recommendedName>
</protein>
<dbReference type="Proteomes" id="UP000054408">
    <property type="component" value="Unassembled WGS sequence"/>
</dbReference>
<evidence type="ECO:0000256" key="1">
    <source>
        <dbReference type="SAM" id="Phobius"/>
    </source>
</evidence>
<dbReference type="Pfam" id="PF01764">
    <property type="entry name" value="Lipase_3"/>
    <property type="match status" value="1"/>
</dbReference>
<dbReference type="GO" id="GO:0006629">
    <property type="term" value="P:lipid metabolic process"/>
    <property type="evidence" value="ECO:0007669"/>
    <property type="project" value="InterPro"/>
</dbReference>
<sequence length="700" mass="73663">MASPRLQARKAFPSLTVALGGPKSPKVMSDLTSPGGTRREGLPEPTAHIVIRLAYTYFFIPVWALAAALSLNIFLQLFFVSVLPLLDKSPSLSMAAIAHDSVTVAANLLLVLLFPFPATRVVSNIAGGCSGSSPPLVLAVIVAAMAALPTLIAPALAAVDAWPTQIAGLIYAVVALFALQVAHIAACFFAHKREWFGHSSAARECHGWEMRATARFKAIHVFGSAAIGLRLAGAESPLHSLSCILVVTTASTAALVIAYLVLKLAFEICSLPRRALVYPLASLPVAAAAAASAVTVALTSIAHASPYLTALTAAGCGVVAFANLTIAVKSKDQLRQAIPERRHIIFSMFWYRTLMYGGLVLLGLLIVGTHIQEAAVVDTCFLAPDHSKFELLAFSPPPQDYLDHLASRATAASGPGYAGCHIRNDGLDLVETALLADIATVGYGSCWNLSRSDLLAAVLPSSDWTELGASAPDAWVGFVHLHSPSRDLHVLAARGTIPHRFIDLIQDISLYSSVVAIQGISFLVPLTAWPRDATALLVYTGSLIHELFPSSVVASKRDYYRSLEAYLTSYRTAHPSASFLLTGHSLGGALAKIVGARHALPAVAFSSPGIVLSRLKFGVSAAAINAAVTNVVPSNDMIPLVDLQGGVVVNVGCSSPSPGKCHEVERTLCEINAVCGLGYDHLGCHLFDATYTPPPAPPVA</sequence>
<accession>A0A0L0DWN7</accession>
<feature type="transmembrane region" description="Helical" evidence="1">
    <location>
        <begin position="92"/>
        <end position="116"/>
    </location>
</feature>
<feature type="transmembrane region" description="Helical" evidence="1">
    <location>
        <begin position="238"/>
        <end position="264"/>
    </location>
</feature>
<keyword evidence="1" id="KW-0472">Membrane</keyword>
<dbReference type="InterPro" id="IPR002921">
    <property type="entry name" value="Fungal_lipase-type"/>
</dbReference>
<feature type="transmembrane region" description="Helical" evidence="1">
    <location>
        <begin position="212"/>
        <end position="232"/>
    </location>
</feature>
<evidence type="ECO:0000313" key="4">
    <source>
        <dbReference type="Proteomes" id="UP000054408"/>
    </source>
</evidence>
<dbReference type="EMBL" id="GL349530">
    <property type="protein sequence ID" value="KNC56511.1"/>
    <property type="molecule type" value="Genomic_DNA"/>
</dbReference>